<feature type="domain" description="Bro-N" evidence="2">
    <location>
        <begin position="1"/>
        <end position="104"/>
    </location>
</feature>
<sequence>MIKIFQNNQFGEIRVATNENNEPVFCLKDLCNALGLSNNRKVKSQLDEDVTLSYPLETPGGLQNTTFVTEPGMYSVIIRSDSPIAKPMQRWITHDVLPSIRKHGTYMTSAVIEKALSDPDTLIQLATTLKEERKQKELYRQQAETQTKAIMENAPKVQYYDEVLQSPSTCTTSQVAKELGMTAIALNKFLAAQQIQYKQGGVWLLYAKYQDKGYTKTKTNPYNDHGEIKTTMLTVWTEKGREFIHGIVNQFSMVNTPKQEKNTKRKPRGV</sequence>
<dbReference type="EMBL" id="JAENRR010000087">
    <property type="protein sequence ID" value="MBK3519724.1"/>
    <property type="molecule type" value="Genomic_DNA"/>
</dbReference>
<dbReference type="PROSITE" id="PS51750">
    <property type="entry name" value="BRO_N"/>
    <property type="match status" value="1"/>
</dbReference>
<organism evidence="3 4">
    <name type="scientific">Carboxylicivirga marina</name>
    <dbReference type="NCBI Taxonomy" id="2800988"/>
    <lineage>
        <taxon>Bacteria</taxon>
        <taxon>Pseudomonadati</taxon>
        <taxon>Bacteroidota</taxon>
        <taxon>Bacteroidia</taxon>
        <taxon>Marinilabiliales</taxon>
        <taxon>Marinilabiliaceae</taxon>
        <taxon>Carboxylicivirga</taxon>
    </lineage>
</organism>
<accession>A0ABS1HRC3</accession>
<evidence type="ECO:0000256" key="1">
    <source>
        <dbReference type="SAM" id="Coils"/>
    </source>
</evidence>
<evidence type="ECO:0000313" key="4">
    <source>
        <dbReference type="Proteomes" id="UP000605676"/>
    </source>
</evidence>
<gene>
    <name evidence="3" type="ORF">JIV24_20455</name>
</gene>
<dbReference type="RefSeq" id="WP_200466943.1">
    <property type="nucleotide sequence ID" value="NZ_JAENRR010000087.1"/>
</dbReference>
<protein>
    <submittedName>
        <fullName evidence="3">Phage antirepressor KilAC domain-containing protein</fullName>
    </submittedName>
</protein>
<dbReference type="Pfam" id="PF03374">
    <property type="entry name" value="ANT"/>
    <property type="match status" value="1"/>
</dbReference>
<dbReference type="PANTHER" id="PTHR36180">
    <property type="entry name" value="DNA-BINDING PROTEIN-RELATED-RELATED"/>
    <property type="match status" value="1"/>
</dbReference>
<dbReference type="InterPro" id="IPR005039">
    <property type="entry name" value="Ant_C"/>
</dbReference>
<reference evidence="3 4" key="1">
    <citation type="submission" date="2021-01" db="EMBL/GenBank/DDBJ databases">
        <title>Carboxyliciviraga sp.nov., isolated from coastal sediments.</title>
        <authorList>
            <person name="Lu D."/>
            <person name="Zhang T."/>
        </authorList>
    </citation>
    <scope>NUCLEOTIDE SEQUENCE [LARGE SCALE GENOMIC DNA]</scope>
    <source>
        <strain evidence="3 4">N1Y132</strain>
    </source>
</reference>
<evidence type="ECO:0000259" key="2">
    <source>
        <dbReference type="PROSITE" id="PS51750"/>
    </source>
</evidence>
<dbReference type="InterPro" id="IPR003497">
    <property type="entry name" value="BRO_N_domain"/>
</dbReference>
<dbReference type="SMART" id="SM01040">
    <property type="entry name" value="Bro-N"/>
    <property type="match status" value="1"/>
</dbReference>
<comment type="caution">
    <text evidence="3">The sequence shown here is derived from an EMBL/GenBank/DDBJ whole genome shotgun (WGS) entry which is preliminary data.</text>
</comment>
<name>A0ABS1HRC3_9BACT</name>
<dbReference type="Pfam" id="PF02498">
    <property type="entry name" value="Bro-N"/>
    <property type="match status" value="1"/>
</dbReference>
<keyword evidence="4" id="KW-1185">Reference proteome</keyword>
<dbReference type="PANTHER" id="PTHR36180:SF2">
    <property type="entry name" value="BRO FAMILY PROTEIN"/>
    <property type="match status" value="1"/>
</dbReference>
<proteinExistence type="predicted"/>
<keyword evidence="1" id="KW-0175">Coiled coil</keyword>
<dbReference type="Proteomes" id="UP000605676">
    <property type="component" value="Unassembled WGS sequence"/>
</dbReference>
<evidence type="ECO:0000313" key="3">
    <source>
        <dbReference type="EMBL" id="MBK3519724.1"/>
    </source>
</evidence>
<feature type="coiled-coil region" evidence="1">
    <location>
        <begin position="122"/>
        <end position="149"/>
    </location>
</feature>